<accession>A0A841XP37</accession>
<dbReference type="PANTHER" id="PTHR44936">
    <property type="entry name" value="SENSOR PROTEIN CREC"/>
    <property type="match status" value="1"/>
</dbReference>
<keyword evidence="4" id="KW-0547">Nucleotide-binding</keyword>
<dbReference type="Proteomes" id="UP000543379">
    <property type="component" value="Unassembled WGS sequence"/>
</dbReference>
<protein>
    <recommendedName>
        <fullName evidence="2">histidine kinase</fullName>
        <ecNumber evidence="2">2.7.13.3</ecNumber>
    </recommendedName>
</protein>
<dbReference type="GO" id="GO:0004673">
    <property type="term" value="F:protein histidine kinase activity"/>
    <property type="evidence" value="ECO:0007669"/>
    <property type="project" value="UniProtKB-EC"/>
</dbReference>
<evidence type="ECO:0000256" key="1">
    <source>
        <dbReference type="ARBA" id="ARBA00000085"/>
    </source>
</evidence>
<dbReference type="Pfam" id="PF02518">
    <property type="entry name" value="HATPase_c"/>
    <property type="match status" value="1"/>
</dbReference>
<organism evidence="10 11">
    <name type="scientific">Listeria booriae</name>
    <dbReference type="NCBI Taxonomy" id="1552123"/>
    <lineage>
        <taxon>Bacteria</taxon>
        <taxon>Bacillati</taxon>
        <taxon>Bacillota</taxon>
        <taxon>Bacilli</taxon>
        <taxon>Bacillales</taxon>
        <taxon>Listeriaceae</taxon>
        <taxon>Listeria</taxon>
    </lineage>
</organism>
<dbReference type="InterPro" id="IPR003594">
    <property type="entry name" value="HATPase_dom"/>
</dbReference>
<evidence type="ECO:0000259" key="9">
    <source>
        <dbReference type="PROSITE" id="PS50109"/>
    </source>
</evidence>
<evidence type="ECO:0000256" key="3">
    <source>
        <dbReference type="ARBA" id="ARBA00022679"/>
    </source>
</evidence>
<dbReference type="GO" id="GO:0000160">
    <property type="term" value="P:phosphorelay signal transduction system"/>
    <property type="evidence" value="ECO:0007669"/>
    <property type="project" value="UniProtKB-KW"/>
</dbReference>
<reference evidence="10 11" key="1">
    <citation type="submission" date="2020-03" db="EMBL/GenBank/DDBJ databases">
        <title>Soil Listeria distribution.</title>
        <authorList>
            <person name="Liao J."/>
            <person name="Wiedmann M."/>
        </authorList>
    </citation>
    <scope>NUCLEOTIDE SEQUENCE [LARGE SCALE GENOMIC DNA]</scope>
    <source>
        <strain evidence="10 11">FSL L7-1816</strain>
    </source>
</reference>
<dbReference type="EMBL" id="JAAROV010000002">
    <property type="protein sequence ID" value="MBC1316914.1"/>
    <property type="molecule type" value="Genomic_DNA"/>
</dbReference>
<comment type="caution">
    <text evidence="10">The sequence shown here is derived from an EMBL/GenBank/DDBJ whole genome shotgun (WGS) entry which is preliminary data.</text>
</comment>
<dbReference type="RefSeq" id="WP_185382391.1">
    <property type="nucleotide sequence ID" value="NZ_JAAROV010000002.1"/>
</dbReference>
<dbReference type="PROSITE" id="PS50109">
    <property type="entry name" value="HIS_KIN"/>
    <property type="match status" value="1"/>
</dbReference>
<feature type="domain" description="Histidine kinase" evidence="9">
    <location>
        <begin position="531"/>
        <end position="739"/>
    </location>
</feature>
<dbReference type="Gene3D" id="3.30.565.10">
    <property type="entry name" value="Histidine kinase-like ATPase, C-terminal domain"/>
    <property type="match status" value="2"/>
</dbReference>
<dbReference type="AlphaFoldDB" id="A0A841XP37"/>
<evidence type="ECO:0000313" key="11">
    <source>
        <dbReference type="Proteomes" id="UP000543379"/>
    </source>
</evidence>
<evidence type="ECO:0000256" key="2">
    <source>
        <dbReference type="ARBA" id="ARBA00012438"/>
    </source>
</evidence>
<dbReference type="EC" id="2.7.13.3" evidence="2"/>
<name>A0A841XP37_9LIST</name>
<keyword evidence="6" id="KW-0067">ATP-binding</keyword>
<proteinExistence type="predicted"/>
<evidence type="ECO:0000256" key="5">
    <source>
        <dbReference type="ARBA" id="ARBA00022777"/>
    </source>
</evidence>
<keyword evidence="7" id="KW-0902">Two-component regulatory system</keyword>
<evidence type="ECO:0000256" key="8">
    <source>
        <dbReference type="SAM" id="Coils"/>
    </source>
</evidence>
<gene>
    <name evidence="10" type="ORF">HB811_09015</name>
</gene>
<evidence type="ECO:0000256" key="4">
    <source>
        <dbReference type="ARBA" id="ARBA00022741"/>
    </source>
</evidence>
<keyword evidence="3" id="KW-0808">Transferase</keyword>
<feature type="coiled-coil region" evidence="8">
    <location>
        <begin position="438"/>
        <end position="465"/>
    </location>
</feature>
<comment type="catalytic activity">
    <reaction evidence="1">
        <text>ATP + protein L-histidine = ADP + protein N-phospho-L-histidine.</text>
        <dbReference type="EC" id="2.7.13.3"/>
    </reaction>
</comment>
<dbReference type="Pfam" id="PF13589">
    <property type="entry name" value="HATPase_c_3"/>
    <property type="match status" value="1"/>
</dbReference>
<dbReference type="InterPro" id="IPR005467">
    <property type="entry name" value="His_kinase_dom"/>
</dbReference>
<evidence type="ECO:0000313" key="10">
    <source>
        <dbReference type="EMBL" id="MBC1316914.1"/>
    </source>
</evidence>
<keyword evidence="5 10" id="KW-0418">Kinase</keyword>
<dbReference type="PANTHER" id="PTHR44936:SF10">
    <property type="entry name" value="SENSOR PROTEIN RSTB"/>
    <property type="match status" value="1"/>
</dbReference>
<dbReference type="SUPFAM" id="SSF55874">
    <property type="entry name" value="ATPase domain of HSP90 chaperone/DNA topoisomerase II/histidine kinase"/>
    <property type="match status" value="2"/>
</dbReference>
<sequence length="746" mass="86824">MGTKQRLNYVIEDKILAELLGEQNFSTKESAILELVKNAYDANATKVELILKKTNQGNCLIINDDGEGMDEPIIKKAWMHVGKTSRGYENQENSRVYAGAKGIGRFALARLGEEVELQSKRAGAESIVWKTNWRESVLEIKENTINQGTTFYISRLRDKWSRRTLNPLVSYLSKVYNDSAMKIILNFENEEQTVPKLWTDPRIGENYVSSLKMNYVAEKQILNYEIEIDEFNETVRSTMGIEYENKVSSEINANDELKQKITELLFEMELDKNLEIDSLDKEVAQVLQTLGDFKAEFYFSLSSINQKDYDWFQYKHKNLTDRYESGIILYRNAFSIDSFEGRQDWLKLSKRAAASPAAASHPVGKWRVRANQLAGYVVIDKERNNMIKDLSNRQGIVENLHFKVLNLVILLGLSEFEMYRQSIIRQINAYQKKIEEGIHSEQKDRKEAEIIVEKLKKNHENIRNLSKEDVDIVISEFDRKKSENEYIKRERDEFEKSAKYEVQLLNVLATSHLKIISLGHEIHNDRNNISSVPHDLEEAIRSLEIWEELCDDSLPFYRNIPELLISLGGNTEKILTLTDSILEETEKKNFENKEHNIEEIMEVILDKWRQQYKWITIEIEIIGDTRVIISYDQLFVIFNNLILNSIQQNDKMQSLTIKIKLNRVDNIIRIEYQDNGIGLDKKYQNNTKRILEVHESNRDKGHGLGMWIVNNTIIKLRGEIEEITGHDGFTLSAFIKIEEDLNGKRN</sequence>
<dbReference type="InterPro" id="IPR050980">
    <property type="entry name" value="2C_sensor_his_kinase"/>
</dbReference>
<dbReference type="InterPro" id="IPR036890">
    <property type="entry name" value="HATPase_C_sf"/>
</dbReference>
<evidence type="ECO:0000256" key="6">
    <source>
        <dbReference type="ARBA" id="ARBA00022840"/>
    </source>
</evidence>
<evidence type="ECO:0000256" key="7">
    <source>
        <dbReference type="ARBA" id="ARBA00023012"/>
    </source>
</evidence>
<keyword evidence="8" id="KW-0175">Coiled coil</keyword>
<dbReference type="GO" id="GO:0005524">
    <property type="term" value="F:ATP binding"/>
    <property type="evidence" value="ECO:0007669"/>
    <property type="project" value="UniProtKB-KW"/>
</dbReference>